<feature type="region of interest" description="Disordered" evidence="4">
    <location>
        <begin position="130"/>
        <end position="235"/>
    </location>
</feature>
<protein>
    <submittedName>
        <fullName evidence="6">FYN-binding protein-like isoform X2</fullName>
    </submittedName>
</protein>
<dbReference type="GO" id="GO:0005886">
    <property type="term" value="C:plasma membrane"/>
    <property type="evidence" value="ECO:0007669"/>
    <property type="project" value="InterPro"/>
</dbReference>
<dbReference type="AlphaFoldDB" id="A0AAD5ATB7"/>
<dbReference type="FunFam" id="2.30.30.40:FF:000133">
    <property type="entry name" value="FYN-binding protein-like isoform X2"/>
    <property type="match status" value="1"/>
</dbReference>
<feature type="domain" description="SH3" evidence="5">
    <location>
        <begin position="59"/>
        <end position="120"/>
    </location>
</feature>
<feature type="compositionally biased region" description="Basic and acidic residues" evidence="4">
    <location>
        <begin position="216"/>
        <end position="235"/>
    </location>
</feature>
<dbReference type="CDD" id="cd00174">
    <property type="entry name" value="SH3"/>
    <property type="match status" value="1"/>
</dbReference>
<dbReference type="GO" id="GO:0050852">
    <property type="term" value="P:T cell receptor signaling pathway"/>
    <property type="evidence" value="ECO:0007669"/>
    <property type="project" value="TreeGrafter"/>
</dbReference>
<keyword evidence="2" id="KW-0597">Phosphoprotein</keyword>
<keyword evidence="1 3" id="KW-0728">SH3 domain</keyword>
<dbReference type="SUPFAM" id="SSF50044">
    <property type="entry name" value="SH3-domain"/>
    <property type="match status" value="2"/>
</dbReference>
<gene>
    <name evidence="6" type="ORF">C0J50_18169</name>
</gene>
<dbReference type="PANTHER" id="PTHR16830:SF12">
    <property type="entry name" value="PDZ DOMAIN-CONTAINING PROTEIN"/>
    <property type="match status" value="1"/>
</dbReference>
<name>A0AAD5ATB7_SILAS</name>
<dbReference type="InterPro" id="IPR001452">
    <property type="entry name" value="SH3_domain"/>
</dbReference>
<dbReference type="InterPro" id="IPR029294">
    <property type="entry name" value="hSH3"/>
</dbReference>
<evidence type="ECO:0000256" key="4">
    <source>
        <dbReference type="SAM" id="MobiDB-lite"/>
    </source>
</evidence>
<dbReference type="PANTHER" id="PTHR16830">
    <property type="entry name" value="SH2 CONTAINING ADAPTOR PRAM-1 RELATED"/>
    <property type="match status" value="1"/>
</dbReference>
<dbReference type="InterPro" id="IPR043443">
    <property type="entry name" value="FYB1/2-like"/>
</dbReference>
<reference evidence="6" key="1">
    <citation type="submission" date="2018-07" db="EMBL/GenBank/DDBJ databases">
        <title>Comparative genomics of catfishes provides insights into carnivory and benthic adaptation.</title>
        <authorList>
            <person name="Zhang Y."/>
            <person name="Wang D."/>
            <person name="Peng Z."/>
            <person name="Zheng S."/>
            <person name="Shao F."/>
            <person name="Tao W."/>
        </authorList>
    </citation>
    <scope>NUCLEOTIDE SEQUENCE</scope>
    <source>
        <strain evidence="6">Chongqing</strain>
    </source>
</reference>
<dbReference type="Proteomes" id="UP001205998">
    <property type="component" value="Unassembled WGS sequence"/>
</dbReference>
<evidence type="ECO:0000256" key="3">
    <source>
        <dbReference type="PROSITE-ProRule" id="PRU00192"/>
    </source>
</evidence>
<dbReference type="Gene3D" id="2.30.30.40">
    <property type="entry name" value="SH3 Domains"/>
    <property type="match status" value="2"/>
</dbReference>
<dbReference type="PROSITE" id="PS50002">
    <property type="entry name" value="SH3"/>
    <property type="match status" value="2"/>
</dbReference>
<evidence type="ECO:0000259" key="5">
    <source>
        <dbReference type="PROSITE" id="PS50002"/>
    </source>
</evidence>
<feature type="domain" description="SH3" evidence="5">
    <location>
        <begin position="248"/>
        <end position="306"/>
    </location>
</feature>
<feature type="compositionally biased region" description="Acidic residues" evidence="4">
    <location>
        <begin position="190"/>
        <end position="200"/>
    </location>
</feature>
<dbReference type="SMART" id="SM00326">
    <property type="entry name" value="SH3"/>
    <property type="match status" value="2"/>
</dbReference>
<sequence length="306" mass="33840">MEDYVTNDINMAIAADVLSSASTQKLEKLLTQLQAQVASLKASLNGNAGRRDEMSGPLKVIHKVKARVDCKGGRNDLSFKQGDSIDILRITDNPEGRWLGRNQEGAFGYVKTESVQIDFDVLKNQSRALPETEGDVYDDVGSQEDSRGNSGPGVILPPPPEGPDDVYDDLDDSSLNVRVPPPPQFSPEDNQAEEIYDDVDTPQPPTSMPPSKLKPVKPDAKPEDPKKQKKFEKEEKEFRKKFKFDGEIQVMYQVTIINNKKGSGKDLTVQAGEILDVISNSDNDKLICRNKDGKFGYVPSSNIQTE</sequence>
<proteinExistence type="predicted"/>
<evidence type="ECO:0000313" key="6">
    <source>
        <dbReference type="EMBL" id="KAI5622568.1"/>
    </source>
</evidence>
<organism evidence="6 7">
    <name type="scientific">Silurus asotus</name>
    <name type="common">Amur catfish</name>
    <name type="synonym">Parasilurus asotus</name>
    <dbReference type="NCBI Taxonomy" id="30991"/>
    <lineage>
        <taxon>Eukaryota</taxon>
        <taxon>Metazoa</taxon>
        <taxon>Chordata</taxon>
        <taxon>Craniata</taxon>
        <taxon>Vertebrata</taxon>
        <taxon>Euteleostomi</taxon>
        <taxon>Actinopterygii</taxon>
        <taxon>Neopterygii</taxon>
        <taxon>Teleostei</taxon>
        <taxon>Ostariophysi</taxon>
        <taxon>Siluriformes</taxon>
        <taxon>Siluridae</taxon>
        <taxon>Silurus</taxon>
    </lineage>
</organism>
<dbReference type="GO" id="GO:0072659">
    <property type="term" value="P:protein localization to plasma membrane"/>
    <property type="evidence" value="ECO:0007669"/>
    <property type="project" value="TreeGrafter"/>
</dbReference>
<evidence type="ECO:0000313" key="7">
    <source>
        <dbReference type="Proteomes" id="UP001205998"/>
    </source>
</evidence>
<accession>A0AAD5ATB7</accession>
<comment type="caution">
    <text evidence="6">The sequence shown here is derived from an EMBL/GenBank/DDBJ whole genome shotgun (WGS) entry which is preliminary data.</text>
</comment>
<dbReference type="InterPro" id="IPR036028">
    <property type="entry name" value="SH3-like_dom_sf"/>
</dbReference>
<evidence type="ECO:0000256" key="2">
    <source>
        <dbReference type="ARBA" id="ARBA00022553"/>
    </source>
</evidence>
<feature type="compositionally biased region" description="Acidic residues" evidence="4">
    <location>
        <begin position="132"/>
        <end position="142"/>
    </location>
</feature>
<dbReference type="Pfam" id="PF14603">
    <property type="entry name" value="hSH3"/>
    <property type="match status" value="2"/>
</dbReference>
<keyword evidence="7" id="KW-1185">Reference proteome</keyword>
<dbReference type="EMBL" id="MU551617">
    <property type="protein sequence ID" value="KAI5622568.1"/>
    <property type="molecule type" value="Genomic_DNA"/>
</dbReference>
<feature type="compositionally biased region" description="Acidic residues" evidence="4">
    <location>
        <begin position="162"/>
        <end position="172"/>
    </location>
</feature>
<dbReference type="GO" id="GO:0007229">
    <property type="term" value="P:integrin-mediated signaling pathway"/>
    <property type="evidence" value="ECO:0007669"/>
    <property type="project" value="InterPro"/>
</dbReference>
<evidence type="ECO:0000256" key="1">
    <source>
        <dbReference type="ARBA" id="ARBA00022443"/>
    </source>
</evidence>